<evidence type="ECO:0000313" key="2">
    <source>
        <dbReference type="Proteomes" id="UP001057402"/>
    </source>
</evidence>
<name>A0ACB9RS61_9MYRT</name>
<evidence type="ECO:0000313" key="1">
    <source>
        <dbReference type="EMBL" id="KAI4381056.1"/>
    </source>
</evidence>
<sequence>MAALDNGASGDTGRLSLLMGSSSSSSVFHRRIEFHPARKSFNGFICSGGDFKIETLNSGASDRVRMDLGNAVSIMPGKTELDLLDACLDPELSFSVSFQRIGAGLENLGNTCFLNSVLQCLTYTAPLAAYLQSGKHQISCRINGFCALCAIQKHVSRALKATGRIVAPKDLVSNLRCISRNFRNARQEDAHEYMVNLLESMHKCCLPSGVPSESPGAYDKSLVYKIFGGRLRSQVKCMQCSSCSNKFDPFIDLSLEIVKADSIVKALKHFTASELLDGGERQYQCQRCCQKVRALKQLTVHKVPYVLTIHLKRFESHDPGQKINKNVQFDTVLDLKPFVSGSYEGELKYTLYGVLVHHGWSTHSGHYYCYVRTSTNMWYSLDDNQVRQVSESTVLQQKAYMLFYVRNRRNVAPRKFVDNTAKENVRDNVSVNKMSVISAENPRGPGQLGYNLANILSPFAGPTGKDTLKSRLPIKLNSLGASVQERLFAQKELPVRLPMLKDIGNGSGMKQTLQNLPRLDSNVSPNEENALVVMTSSGNSPPSGNSNSSKELLTSSTNIHACTIVPETASNKKIDDETSQQKISSSTLAPVVGNSSVSSHVKMHENEGDVEVGDQSGKNIMQVGSIAGECLSDSSPIKEDEIMTKERLTADEKEESTPTLTNEPVEKDALKFRPLKKIKRSSKCHVASLHLSTSILFRVSSGPCRQHRKQKRRKSKRRDRKFVETNGSPSDMEPSSSSETRNPGGHARSSDSKRKRAKPSTCEEVDDLSAKKIINSNHDSFDNIGEPSGSPSENIAAFAACGSLKKNSISSSSKKLNQTAGYEISNDSQRDSMQKGLMSMVTRGLEETLVHWDGIDISPSPSFESNGAENMSIGYVLDEWDEEYDRGKRKKVKHSKHDFTGPNPFQEFASEKIKSKNSKVYNKSYRSPPFRI</sequence>
<accession>A0ACB9RS61</accession>
<keyword evidence="2" id="KW-1185">Reference proteome</keyword>
<dbReference type="Proteomes" id="UP001057402">
    <property type="component" value="Chromosome 3"/>
</dbReference>
<organism evidence="1 2">
    <name type="scientific">Melastoma candidum</name>
    <dbReference type="NCBI Taxonomy" id="119954"/>
    <lineage>
        <taxon>Eukaryota</taxon>
        <taxon>Viridiplantae</taxon>
        <taxon>Streptophyta</taxon>
        <taxon>Embryophyta</taxon>
        <taxon>Tracheophyta</taxon>
        <taxon>Spermatophyta</taxon>
        <taxon>Magnoliopsida</taxon>
        <taxon>eudicotyledons</taxon>
        <taxon>Gunneridae</taxon>
        <taxon>Pentapetalae</taxon>
        <taxon>rosids</taxon>
        <taxon>malvids</taxon>
        <taxon>Myrtales</taxon>
        <taxon>Melastomataceae</taxon>
        <taxon>Melastomatoideae</taxon>
        <taxon>Melastomateae</taxon>
        <taxon>Melastoma</taxon>
    </lineage>
</organism>
<gene>
    <name evidence="1" type="ORF">MLD38_007173</name>
</gene>
<comment type="caution">
    <text evidence="1">The sequence shown here is derived from an EMBL/GenBank/DDBJ whole genome shotgun (WGS) entry which is preliminary data.</text>
</comment>
<protein>
    <submittedName>
        <fullName evidence="1">Uncharacterized protein</fullName>
    </submittedName>
</protein>
<proteinExistence type="predicted"/>
<dbReference type="EMBL" id="CM042882">
    <property type="protein sequence ID" value="KAI4381056.1"/>
    <property type="molecule type" value="Genomic_DNA"/>
</dbReference>
<reference evidence="2" key="1">
    <citation type="journal article" date="2023" name="Front. Plant Sci.">
        <title>Chromosomal-level genome assembly of Melastoma candidum provides insights into trichome evolution.</title>
        <authorList>
            <person name="Zhong Y."/>
            <person name="Wu W."/>
            <person name="Sun C."/>
            <person name="Zou P."/>
            <person name="Liu Y."/>
            <person name="Dai S."/>
            <person name="Zhou R."/>
        </authorList>
    </citation>
    <scope>NUCLEOTIDE SEQUENCE [LARGE SCALE GENOMIC DNA]</scope>
</reference>